<dbReference type="InterPro" id="IPR050270">
    <property type="entry name" value="DegV_domain_contain"/>
</dbReference>
<name>A0A3N5BJ16_9BACL</name>
<dbReference type="AlphaFoldDB" id="A0A3N5BJ16"/>
<dbReference type="Gene3D" id="3.30.1180.10">
    <property type="match status" value="1"/>
</dbReference>
<dbReference type="PROSITE" id="PS51482">
    <property type="entry name" value="DEGV"/>
    <property type="match status" value="1"/>
</dbReference>
<dbReference type="RefSeq" id="WP_123807202.1">
    <property type="nucleotide sequence ID" value="NZ_RKRK01000002.1"/>
</dbReference>
<gene>
    <name evidence="3" type="ORF">EDD62_0214</name>
</gene>
<evidence type="ECO:0000256" key="1">
    <source>
        <dbReference type="ARBA" id="ARBA00003238"/>
    </source>
</evidence>
<accession>A0A3N5BJ16</accession>
<keyword evidence="4" id="KW-1185">Reference proteome</keyword>
<evidence type="ECO:0000256" key="2">
    <source>
        <dbReference type="ARBA" id="ARBA00023121"/>
    </source>
</evidence>
<comment type="caution">
    <text evidence="3">The sequence shown here is derived from an EMBL/GenBank/DDBJ whole genome shotgun (WGS) entry which is preliminary data.</text>
</comment>
<dbReference type="InterPro" id="IPR043168">
    <property type="entry name" value="DegV_C"/>
</dbReference>
<dbReference type="EMBL" id="RKRK01000002">
    <property type="protein sequence ID" value="RPF57593.1"/>
    <property type="molecule type" value="Genomic_DNA"/>
</dbReference>
<keyword evidence="2" id="KW-0446">Lipid-binding</keyword>
<dbReference type="NCBIfam" id="TIGR00762">
    <property type="entry name" value="DegV"/>
    <property type="match status" value="1"/>
</dbReference>
<sequence>MVRLITDSGADLSVDYLQAHNVEFIPFTLTIDGETYTDQHDITTDGVLQAIKDKRNVKTQQASPEQLLNAFTKVAKTGEDAIYICFSSELSGTYQTAKLIYDDVLNNYPDFNLTIVDTHAASMGQGLIVNRAIDHNNHYNHLDDILSAIQRDIENIIHYFTVDDLHHLAQGGRLSKGSAFLGSVMNIKPLLHVENGKLVPFEKHRGTKKLIKSMVNHFDKQAQSSVKKHIAICHADAIESAETLKQELLNIRPDAEIDIYNIGPIIGCHTGMGCFTLFFFKELDDE</sequence>
<comment type="function">
    <text evidence="1">May bind long-chain fatty acids, such as palmitate, and may play a role in lipid transport or fatty acid metabolism.</text>
</comment>
<proteinExistence type="predicted"/>
<protein>
    <submittedName>
        <fullName evidence="3">DegV family protein with EDD domain</fullName>
    </submittedName>
</protein>
<dbReference type="OrthoDB" id="5429275at2"/>
<evidence type="ECO:0000313" key="4">
    <source>
        <dbReference type="Proteomes" id="UP000277108"/>
    </source>
</evidence>
<dbReference type="Proteomes" id="UP000277108">
    <property type="component" value="Unassembled WGS sequence"/>
</dbReference>
<dbReference type="PANTHER" id="PTHR33434:SF3">
    <property type="entry name" value="DEGV DOMAIN-CONTAINING PROTEIN YITS"/>
    <property type="match status" value="1"/>
</dbReference>
<organism evidence="3 4">
    <name type="scientific">Abyssicoccus albus</name>
    <dbReference type="NCBI Taxonomy" id="1817405"/>
    <lineage>
        <taxon>Bacteria</taxon>
        <taxon>Bacillati</taxon>
        <taxon>Bacillota</taxon>
        <taxon>Bacilli</taxon>
        <taxon>Bacillales</taxon>
        <taxon>Abyssicoccaceae</taxon>
    </lineage>
</organism>
<dbReference type="Gene3D" id="3.40.50.10170">
    <property type="match status" value="1"/>
</dbReference>
<dbReference type="Pfam" id="PF02645">
    <property type="entry name" value="DegV"/>
    <property type="match status" value="1"/>
</dbReference>
<evidence type="ECO:0000313" key="3">
    <source>
        <dbReference type="EMBL" id="RPF57593.1"/>
    </source>
</evidence>
<dbReference type="InterPro" id="IPR003797">
    <property type="entry name" value="DegV"/>
</dbReference>
<dbReference type="PANTHER" id="PTHR33434">
    <property type="entry name" value="DEGV DOMAIN-CONTAINING PROTEIN DR_1986-RELATED"/>
    <property type="match status" value="1"/>
</dbReference>
<dbReference type="SUPFAM" id="SSF82549">
    <property type="entry name" value="DAK1/DegV-like"/>
    <property type="match status" value="1"/>
</dbReference>
<dbReference type="GO" id="GO:0008289">
    <property type="term" value="F:lipid binding"/>
    <property type="evidence" value="ECO:0007669"/>
    <property type="project" value="UniProtKB-KW"/>
</dbReference>
<reference evidence="3 4" key="1">
    <citation type="submission" date="2018-11" db="EMBL/GenBank/DDBJ databases">
        <title>Genomic Encyclopedia of Type Strains, Phase IV (KMG-IV): sequencing the most valuable type-strain genomes for metagenomic binning, comparative biology and taxonomic classification.</title>
        <authorList>
            <person name="Goeker M."/>
        </authorList>
    </citation>
    <scope>NUCLEOTIDE SEQUENCE [LARGE SCALE GENOMIC DNA]</scope>
    <source>
        <strain evidence="3 4">DSM 29158</strain>
    </source>
</reference>